<keyword evidence="2" id="KW-0547">Nucleotide-binding</keyword>
<accession>A0AAQ3T7M7</accession>
<dbReference type="PROSITE" id="PS00297">
    <property type="entry name" value="HSP70_1"/>
    <property type="match status" value="1"/>
</dbReference>
<evidence type="ECO:0000256" key="3">
    <source>
        <dbReference type="ARBA" id="ARBA00022840"/>
    </source>
</evidence>
<dbReference type="Gene3D" id="3.30.420.40">
    <property type="match status" value="1"/>
</dbReference>
<keyword evidence="3" id="KW-0067">ATP-binding</keyword>
<dbReference type="GO" id="GO:0005524">
    <property type="term" value="F:ATP binding"/>
    <property type="evidence" value="ECO:0007669"/>
    <property type="project" value="UniProtKB-KW"/>
</dbReference>
<proteinExistence type="inferred from homology"/>
<dbReference type="InterPro" id="IPR018181">
    <property type="entry name" value="Heat_shock_70_CS"/>
</dbReference>
<dbReference type="SUPFAM" id="SSF53067">
    <property type="entry name" value="Actin-like ATPase domain"/>
    <property type="match status" value="1"/>
</dbReference>
<sequence>MVVVSARLAVAATAGLLLLASSIIHHHQGRRRSAWLLRVLPDLRAPSHRRLGSPYSCRAAPTVAAGHGEKLDKGGVVRGWRSTMAASQSQGDGPAIGIDLGTTYSCVAVWRSDRNRVEVIANDLGERLTPSVVAFTGNEMLVGEAE</sequence>
<dbReference type="PANTHER" id="PTHR19375">
    <property type="entry name" value="HEAT SHOCK PROTEIN 70KDA"/>
    <property type="match status" value="1"/>
</dbReference>
<keyword evidence="5" id="KW-1185">Reference proteome</keyword>
<dbReference type="Pfam" id="PF00012">
    <property type="entry name" value="HSP70"/>
    <property type="match status" value="1"/>
</dbReference>
<dbReference type="InterPro" id="IPR013126">
    <property type="entry name" value="Hsp_70_fam"/>
</dbReference>
<dbReference type="InterPro" id="IPR043129">
    <property type="entry name" value="ATPase_NBD"/>
</dbReference>
<evidence type="ECO:0008006" key="6">
    <source>
        <dbReference type="Google" id="ProtNLM"/>
    </source>
</evidence>
<evidence type="ECO:0000313" key="5">
    <source>
        <dbReference type="Proteomes" id="UP001341281"/>
    </source>
</evidence>
<reference evidence="4 5" key="1">
    <citation type="submission" date="2024-02" db="EMBL/GenBank/DDBJ databases">
        <title>High-quality chromosome-scale genome assembly of Pensacola bahiagrass (Paspalum notatum Flugge var. saurae).</title>
        <authorList>
            <person name="Vega J.M."/>
            <person name="Podio M."/>
            <person name="Orjuela J."/>
            <person name="Siena L.A."/>
            <person name="Pessino S.C."/>
            <person name="Combes M.C."/>
            <person name="Mariac C."/>
            <person name="Albertini E."/>
            <person name="Pupilli F."/>
            <person name="Ortiz J.P.A."/>
            <person name="Leblanc O."/>
        </authorList>
    </citation>
    <scope>NUCLEOTIDE SEQUENCE [LARGE SCALE GENOMIC DNA]</scope>
    <source>
        <strain evidence="4">R1</strain>
        <tissue evidence="4">Leaf</tissue>
    </source>
</reference>
<dbReference type="GO" id="GO:0140662">
    <property type="term" value="F:ATP-dependent protein folding chaperone"/>
    <property type="evidence" value="ECO:0007669"/>
    <property type="project" value="InterPro"/>
</dbReference>
<evidence type="ECO:0000256" key="2">
    <source>
        <dbReference type="ARBA" id="ARBA00022741"/>
    </source>
</evidence>
<name>A0AAQ3T7M7_PASNO</name>
<gene>
    <name evidence="4" type="ORF">U9M48_016531</name>
</gene>
<organism evidence="4 5">
    <name type="scientific">Paspalum notatum var. saurae</name>
    <dbReference type="NCBI Taxonomy" id="547442"/>
    <lineage>
        <taxon>Eukaryota</taxon>
        <taxon>Viridiplantae</taxon>
        <taxon>Streptophyta</taxon>
        <taxon>Embryophyta</taxon>
        <taxon>Tracheophyta</taxon>
        <taxon>Spermatophyta</taxon>
        <taxon>Magnoliopsida</taxon>
        <taxon>Liliopsida</taxon>
        <taxon>Poales</taxon>
        <taxon>Poaceae</taxon>
        <taxon>PACMAD clade</taxon>
        <taxon>Panicoideae</taxon>
        <taxon>Andropogonodae</taxon>
        <taxon>Paspaleae</taxon>
        <taxon>Paspalinae</taxon>
        <taxon>Paspalum</taxon>
    </lineage>
</organism>
<comment type="similarity">
    <text evidence="1">Belongs to the heat shock protein 70 family.</text>
</comment>
<protein>
    <recommendedName>
        <fullName evidence="6">Heat shock protein 70</fullName>
    </recommendedName>
</protein>
<dbReference type="EMBL" id="CP144748">
    <property type="protein sequence ID" value="WVZ67459.1"/>
    <property type="molecule type" value="Genomic_DNA"/>
</dbReference>
<dbReference type="PRINTS" id="PR00301">
    <property type="entry name" value="HEATSHOCK70"/>
</dbReference>
<evidence type="ECO:0000313" key="4">
    <source>
        <dbReference type="EMBL" id="WVZ67459.1"/>
    </source>
</evidence>
<dbReference type="AlphaFoldDB" id="A0AAQ3T7M7"/>
<dbReference type="Proteomes" id="UP001341281">
    <property type="component" value="Chromosome 04"/>
</dbReference>
<evidence type="ECO:0000256" key="1">
    <source>
        <dbReference type="ARBA" id="ARBA00007381"/>
    </source>
</evidence>
<dbReference type="FunFam" id="3.30.420.40:FF:000028">
    <property type="entry name" value="heat shock 70 kDa protein-like"/>
    <property type="match status" value="1"/>
</dbReference>